<dbReference type="Proteomes" id="UP000313359">
    <property type="component" value="Unassembled WGS sequence"/>
</dbReference>
<dbReference type="OrthoDB" id="2687259at2759"/>
<protein>
    <submittedName>
        <fullName evidence="2">Uncharacterized protein</fullName>
    </submittedName>
</protein>
<feature type="compositionally biased region" description="Low complexity" evidence="1">
    <location>
        <begin position="660"/>
        <end position="671"/>
    </location>
</feature>
<feature type="region of interest" description="Disordered" evidence="1">
    <location>
        <begin position="1"/>
        <end position="49"/>
    </location>
</feature>
<dbReference type="STRING" id="1328759.A0A5C2RWC0"/>
<feature type="region of interest" description="Disordered" evidence="1">
    <location>
        <begin position="1052"/>
        <end position="1114"/>
    </location>
</feature>
<sequence>MQPSSLAGLPDHLRVIPPPPPPDPDQSFAQPPDIPTALEFEPAAPPPIETKLNSFNLFRRYSARPQHDPEEDVALSDFADAPTYARPPPDPDEANPLRPFGARLPTSQSTNIFAPFLNATVFRLMKWFYSGSAVKSAGELDRLVNDVLLAEDFERKDLRGFSAVREFDRMDTFAATQGVFSADDGWREGSIKINVPKEKVLHESEEAAPELEVHGIYFRTFLEVIKAAAQAVDTRKAHWLPFGLYWRRKPEVSMSGSQQFPDPVVDVPTSEERMYSELYNSDAMIQADRAIRSAPRQAGDAPELEYAVAPVMLYSDSTHLTNFGTASLWPIYAFFGWLSKYVRAKPNSFAVHHLAYIPSLPDTVQAWYQKQYGEPASASILRFCKRELMQKIWLLLLDSDFIHAYQHGFICPCPDCHVSKNDIYLMGTKRDLASRTKNARKDTGPLQHAIATVRRWIFQDGISPEASRVENSPLNTHSTTSSRSAFSTRLYDFGFDVYQMLVPDPMHEFELGVWKSTFTHLIRVLISAGGDRVQQLDVRFAQVPTFGRDTVRRFGANVSALKKLAARDFEDILQVAMPVFEGLLDRPGHNKMILDMLFLLATWHALAKLRIHSDSSLARFERICSSLGEVMRTFMNQLCPDYDTKELPKETASRQRRKAAQAARADPRAAAMSSLPGATRTAPRKEPAKRKKFDLNTYKYHRLGDYPRYIRLVGSTDGWTTQTGELEHRRVKRFYMRTNKNVKFIGQIAKHQRREALIYKVASTAPATAALKQRRKLGRRLQLRTADKDPLSLTLPTQHYHISDDPRNAVDLDAFAHENQDDLGCEASHLHFSTSQHNKFVYKVKAHIYERLTGHEPQSRDDVARTRIRSNALRLHKRVRLNYTTYDMRRTQDSINPSTHSDVMMLASPDDAAVHPYVYARVISVFHVKAYLSGEDGSPDTAERLLHILWVRWFELDSTAPGGFMTRRLHRLRFAHVDDNAFGFISPSRLLRGVHLIPAFAHGRSDSTLPGPSIARRDSDGDDDQDWNYHYVGMFSDRDLFMRYFGNAVGHQHTAPSSAAQPVFDEVEEERSEEHDQDDPAGRTDVPVPIEAEDDPENDEAADYGYISSGDEEEELGGASLLFEEGQLDGDVDDVEEDIMVAEGYAEL</sequence>
<organism evidence="2 3">
    <name type="scientific">Lentinus tigrinus ALCF2SS1-6</name>
    <dbReference type="NCBI Taxonomy" id="1328759"/>
    <lineage>
        <taxon>Eukaryota</taxon>
        <taxon>Fungi</taxon>
        <taxon>Dikarya</taxon>
        <taxon>Basidiomycota</taxon>
        <taxon>Agaricomycotina</taxon>
        <taxon>Agaricomycetes</taxon>
        <taxon>Polyporales</taxon>
        <taxon>Polyporaceae</taxon>
        <taxon>Lentinus</taxon>
    </lineage>
</organism>
<feature type="compositionally biased region" description="Acidic residues" evidence="1">
    <location>
        <begin position="1091"/>
        <end position="1102"/>
    </location>
</feature>
<gene>
    <name evidence="2" type="ORF">L227DRAFT_510704</name>
</gene>
<dbReference type="EMBL" id="ML122299">
    <property type="protein sequence ID" value="RPD55045.1"/>
    <property type="molecule type" value="Genomic_DNA"/>
</dbReference>
<accession>A0A5C2RWC0</accession>
<evidence type="ECO:0000313" key="2">
    <source>
        <dbReference type="EMBL" id="RPD55045.1"/>
    </source>
</evidence>
<name>A0A5C2RWC0_9APHY</name>
<feature type="compositionally biased region" description="Basic and acidic residues" evidence="1">
    <location>
        <begin position="1072"/>
        <end position="1082"/>
    </location>
</feature>
<feature type="region of interest" description="Disordered" evidence="1">
    <location>
        <begin position="80"/>
        <end position="103"/>
    </location>
</feature>
<feature type="region of interest" description="Disordered" evidence="1">
    <location>
        <begin position="649"/>
        <end position="691"/>
    </location>
</feature>
<dbReference type="AlphaFoldDB" id="A0A5C2RWC0"/>
<evidence type="ECO:0000313" key="3">
    <source>
        <dbReference type="Proteomes" id="UP000313359"/>
    </source>
</evidence>
<keyword evidence="3" id="KW-1185">Reference proteome</keyword>
<reference evidence="2" key="1">
    <citation type="journal article" date="2018" name="Genome Biol. Evol.">
        <title>Genomics and development of Lentinus tigrinus, a white-rot wood-decaying mushroom with dimorphic fruiting bodies.</title>
        <authorList>
            <person name="Wu B."/>
            <person name="Xu Z."/>
            <person name="Knudson A."/>
            <person name="Carlson A."/>
            <person name="Chen N."/>
            <person name="Kovaka S."/>
            <person name="LaButti K."/>
            <person name="Lipzen A."/>
            <person name="Pennachio C."/>
            <person name="Riley R."/>
            <person name="Schakwitz W."/>
            <person name="Umezawa K."/>
            <person name="Ohm R.A."/>
            <person name="Grigoriev I.V."/>
            <person name="Nagy L.G."/>
            <person name="Gibbons J."/>
            <person name="Hibbett D."/>
        </authorList>
    </citation>
    <scope>NUCLEOTIDE SEQUENCE [LARGE SCALE GENOMIC DNA]</scope>
    <source>
        <strain evidence="2">ALCF2SS1-6</strain>
    </source>
</reference>
<dbReference type="InterPro" id="IPR041078">
    <property type="entry name" value="Plavaka"/>
</dbReference>
<proteinExistence type="predicted"/>
<dbReference type="Pfam" id="PF18759">
    <property type="entry name" value="Plavaka"/>
    <property type="match status" value="1"/>
</dbReference>
<evidence type="ECO:0000256" key="1">
    <source>
        <dbReference type="SAM" id="MobiDB-lite"/>
    </source>
</evidence>